<dbReference type="STRING" id="475255.SAMN04488101_10420"/>
<dbReference type="AlphaFoldDB" id="A0A1W2CGK0"/>
<sequence>MLKNIGFLNNYLTLKIECLHNKFLILLPYFQLYHLKETLLTSLKKNEEIFTI</sequence>
<keyword evidence="2" id="KW-1185">Reference proteome</keyword>
<dbReference type="Proteomes" id="UP000192678">
    <property type="component" value="Unassembled WGS sequence"/>
</dbReference>
<proteinExistence type="predicted"/>
<gene>
    <name evidence="1" type="ORF">SAMN04488101_10420</name>
</gene>
<protein>
    <submittedName>
        <fullName evidence="1">Uncharacterized protein</fullName>
    </submittedName>
</protein>
<name>A0A1W2CGK0_9SPHI</name>
<dbReference type="EMBL" id="FWYB01000004">
    <property type="protein sequence ID" value="SMC84196.1"/>
    <property type="molecule type" value="Genomic_DNA"/>
</dbReference>
<evidence type="ECO:0000313" key="2">
    <source>
        <dbReference type="Proteomes" id="UP000192678"/>
    </source>
</evidence>
<accession>A0A1W2CGK0</accession>
<organism evidence="1 2">
    <name type="scientific">Pedobacter nyackensis</name>
    <dbReference type="NCBI Taxonomy" id="475255"/>
    <lineage>
        <taxon>Bacteria</taxon>
        <taxon>Pseudomonadati</taxon>
        <taxon>Bacteroidota</taxon>
        <taxon>Sphingobacteriia</taxon>
        <taxon>Sphingobacteriales</taxon>
        <taxon>Sphingobacteriaceae</taxon>
        <taxon>Pedobacter</taxon>
    </lineage>
</organism>
<evidence type="ECO:0000313" key="1">
    <source>
        <dbReference type="EMBL" id="SMC84196.1"/>
    </source>
</evidence>
<reference evidence="1 2" key="1">
    <citation type="submission" date="2017-04" db="EMBL/GenBank/DDBJ databases">
        <authorList>
            <person name="Afonso C.L."/>
            <person name="Miller P.J."/>
            <person name="Scott M.A."/>
            <person name="Spackman E."/>
            <person name="Goraichik I."/>
            <person name="Dimitrov K.M."/>
            <person name="Suarez D.L."/>
            <person name="Swayne D.E."/>
        </authorList>
    </citation>
    <scope>NUCLEOTIDE SEQUENCE [LARGE SCALE GENOMIC DNA]</scope>
    <source>
        <strain evidence="1 2">DSM 19625</strain>
    </source>
</reference>